<comment type="caution">
    <text evidence="2">The sequence shown here is derived from an EMBL/GenBank/DDBJ whole genome shotgun (WGS) entry which is preliminary data.</text>
</comment>
<dbReference type="EMBL" id="WIGN01000089">
    <property type="protein sequence ID" value="KAF6810232.1"/>
    <property type="molecule type" value="Genomic_DNA"/>
</dbReference>
<evidence type="ECO:0000313" key="3">
    <source>
        <dbReference type="Proteomes" id="UP000652219"/>
    </source>
</evidence>
<proteinExistence type="predicted"/>
<feature type="compositionally biased region" description="Low complexity" evidence="1">
    <location>
        <begin position="63"/>
        <end position="72"/>
    </location>
</feature>
<accession>A0A8H6JC27</accession>
<keyword evidence="3" id="KW-1185">Reference proteome</keyword>
<sequence length="141" mass="14706">MHTGKAEGGTGAALRVRGMEIGSRERARASPRSRCPAAQQHLHQIVSDTASAKTRQDPRRKGGPPWVIVGPIGRAGQCRAADSPTPVPDAPAGDPGAPLFLASPSEPRPPLQGRAGQLRPSPCLPGFQHFGGLFFPTNAGH</sequence>
<organism evidence="2 3">
    <name type="scientific">Colletotrichum sojae</name>
    <dbReference type="NCBI Taxonomy" id="2175907"/>
    <lineage>
        <taxon>Eukaryota</taxon>
        <taxon>Fungi</taxon>
        <taxon>Dikarya</taxon>
        <taxon>Ascomycota</taxon>
        <taxon>Pezizomycotina</taxon>
        <taxon>Sordariomycetes</taxon>
        <taxon>Hypocreomycetidae</taxon>
        <taxon>Glomerellales</taxon>
        <taxon>Glomerellaceae</taxon>
        <taxon>Colletotrichum</taxon>
        <taxon>Colletotrichum orchidearum species complex</taxon>
    </lineage>
</organism>
<gene>
    <name evidence="2" type="ORF">CSOJ01_06423</name>
</gene>
<name>A0A8H6JC27_9PEZI</name>
<protein>
    <submittedName>
        <fullName evidence="2">Uncharacterized protein</fullName>
    </submittedName>
</protein>
<evidence type="ECO:0000256" key="1">
    <source>
        <dbReference type="SAM" id="MobiDB-lite"/>
    </source>
</evidence>
<dbReference type="AlphaFoldDB" id="A0A8H6JC27"/>
<feature type="region of interest" description="Disordered" evidence="1">
    <location>
        <begin position="1"/>
        <end position="122"/>
    </location>
</feature>
<evidence type="ECO:0000313" key="2">
    <source>
        <dbReference type="EMBL" id="KAF6810232.1"/>
    </source>
</evidence>
<reference evidence="2 3" key="1">
    <citation type="journal article" date="2020" name="Phytopathology">
        <title>Genome Sequence Resources of Colletotrichum truncatum, C. plurivorum, C. musicola, and C. sojae: Four Species Pathogenic to Soybean (Glycine max).</title>
        <authorList>
            <person name="Rogerio F."/>
            <person name="Boufleur T.R."/>
            <person name="Ciampi-Guillardi M."/>
            <person name="Sukno S.A."/>
            <person name="Thon M.R."/>
            <person name="Massola Junior N.S."/>
            <person name="Baroncelli R."/>
        </authorList>
    </citation>
    <scope>NUCLEOTIDE SEQUENCE [LARGE SCALE GENOMIC DNA]</scope>
    <source>
        <strain evidence="2 3">LFN0009</strain>
    </source>
</reference>
<dbReference type="Proteomes" id="UP000652219">
    <property type="component" value="Unassembled WGS sequence"/>
</dbReference>
<feature type="compositionally biased region" description="Gly residues" evidence="1">
    <location>
        <begin position="1"/>
        <end position="11"/>
    </location>
</feature>